<feature type="domain" description="Glycosyltransferase 2-like" evidence="2">
    <location>
        <begin position="19"/>
        <end position="164"/>
    </location>
</feature>
<feature type="compositionally biased region" description="Polar residues" evidence="1">
    <location>
        <begin position="368"/>
        <end position="388"/>
    </location>
</feature>
<evidence type="ECO:0000259" key="2">
    <source>
        <dbReference type="Pfam" id="PF00535"/>
    </source>
</evidence>
<accession>A0A936ZDJ2</accession>
<dbReference type="PANTHER" id="PTHR22916:SF3">
    <property type="entry name" value="UDP-GLCNAC:BETAGAL BETA-1,3-N-ACETYLGLUCOSAMINYLTRANSFERASE-LIKE PROTEIN 1"/>
    <property type="match status" value="1"/>
</dbReference>
<evidence type="ECO:0000313" key="4">
    <source>
        <dbReference type="Proteomes" id="UP000605848"/>
    </source>
</evidence>
<dbReference type="InterPro" id="IPR029044">
    <property type="entry name" value="Nucleotide-diphossugar_trans"/>
</dbReference>
<evidence type="ECO:0000313" key="3">
    <source>
        <dbReference type="EMBL" id="MBL0408247.1"/>
    </source>
</evidence>
<dbReference type="GO" id="GO:0016758">
    <property type="term" value="F:hexosyltransferase activity"/>
    <property type="evidence" value="ECO:0007669"/>
    <property type="project" value="UniProtKB-ARBA"/>
</dbReference>
<comment type="caution">
    <text evidence="3">The sequence shown here is derived from an EMBL/GenBank/DDBJ whole genome shotgun (WGS) entry which is preliminary data.</text>
</comment>
<feature type="region of interest" description="Disordered" evidence="1">
    <location>
        <begin position="362"/>
        <end position="388"/>
    </location>
</feature>
<dbReference type="EMBL" id="JAEQMY010000170">
    <property type="protein sequence ID" value="MBL0408247.1"/>
    <property type="molecule type" value="Genomic_DNA"/>
</dbReference>
<name>A0A936ZDJ2_9HYPH</name>
<dbReference type="RefSeq" id="WP_202066058.1">
    <property type="nucleotide sequence ID" value="NZ_JAEQMY010000170.1"/>
</dbReference>
<dbReference type="Proteomes" id="UP000605848">
    <property type="component" value="Unassembled WGS sequence"/>
</dbReference>
<organism evidence="3 4">
    <name type="scientific">Microvirga aerilata</name>
    <dbReference type="NCBI Taxonomy" id="670292"/>
    <lineage>
        <taxon>Bacteria</taxon>
        <taxon>Pseudomonadati</taxon>
        <taxon>Pseudomonadota</taxon>
        <taxon>Alphaproteobacteria</taxon>
        <taxon>Hyphomicrobiales</taxon>
        <taxon>Methylobacteriaceae</taxon>
        <taxon>Microvirga</taxon>
    </lineage>
</organism>
<keyword evidence="4" id="KW-1185">Reference proteome</keyword>
<gene>
    <name evidence="3" type="ORF">JKG68_30665</name>
</gene>
<dbReference type="Gene3D" id="3.90.550.10">
    <property type="entry name" value="Spore Coat Polysaccharide Biosynthesis Protein SpsA, Chain A"/>
    <property type="match status" value="1"/>
</dbReference>
<evidence type="ECO:0000256" key="1">
    <source>
        <dbReference type="SAM" id="MobiDB-lite"/>
    </source>
</evidence>
<dbReference type="AlphaFoldDB" id="A0A936ZDJ2"/>
<dbReference type="InterPro" id="IPR001173">
    <property type="entry name" value="Glyco_trans_2-like"/>
</dbReference>
<dbReference type="PANTHER" id="PTHR22916">
    <property type="entry name" value="GLYCOSYLTRANSFERASE"/>
    <property type="match status" value="1"/>
</dbReference>
<proteinExistence type="predicted"/>
<dbReference type="CDD" id="cd00761">
    <property type="entry name" value="Glyco_tranf_GTA_type"/>
    <property type="match status" value="1"/>
</dbReference>
<reference evidence="3" key="1">
    <citation type="submission" date="2021-01" db="EMBL/GenBank/DDBJ databases">
        <title>Microvirga sp.</title>
        <authorList>
            <person name="Kim M.K."/>
        </authorList>
    </citation>
    <scope>NUCLEOTIDE SEQUENCE</scope>
    <source>
        <strain evidence="3">5420S-16</strain>
    </source>
</reference>
<protein>
    <submittedName>
        <fullName evidence="3">Glycosyltransferase family 2 protein</fullName>
    </submittedName>
</protein>
<dbReference type="SUPFAM" id="SSF53448">
    <property type="entry name" value="Nucleotide-diphospho-sugar transferases"/>
    <property type="match status" value="1"/>
</dbReference>
<sequence>MVVHVSDNPLNLERRRSASIIIPAYNAERFLEGTLQSALAQDYDQFDIIVVNDGSTDRTAEIASDYCKSDSRVHLLSTINNGVAAARNAGIHYSNAEYVAFLDADDLWLPDKLRRQIELLEQKHEYAAAYTWSVVIDEDDMVLNPTASWNFDGYILCQHLITWPVGNGSSLVVRRNAAVSIGGYDTDFRKLGCGGTEDLDFELRLAERYRITCVPSFLVGYRRYPGNMSSDGKRMARSAILTIDRALERNPSLPTKCSRWARATAYAYAANSCRPSLELARYLLILLTFETRLGFQILGRKSRSFLRRLEVLFGAAGDRQQASISFYLWSSSQPFMFDTAIKRRVEKMMSIDRMLEPQRSRRWHEATLSDSPKQQALSVGDPTLSSRR</sequence>
<dbReference type="Pfam" id="PF00535">
    <property type="entry name" value="Glycos_transf_2"/>
    <property type="match status" value="1"/>
</dbReference>